<dbReference type="PANTHER" id="PTHR22455">
    <property type="entry name" value="CILIA- AND FLAGELLA-ASSOCIATED PROTEIN 91"/>
    <property type="match status" value="1"/>
</dbReference>
<accession>A2F6E6</accession>
<dbReference type="EMBL" id="DS113635">
    <property type="protein sequence ID" value="EAX99504.1"/>
    <property type="molecule type" value="Genomic_DNA"/>
</dbReference>
<keyword evidence="4" id="KW-0966">Cell projection</keyword>
<evidence type="ECO:0000256" key="2">
    <source>
        <dbReference type="ARBA" id="ARBA00022490"/>
    </source>
</evidence>
<evidence type="ECO:0000256" key="6">
    <source>
        <dbReference type="ARBA" id="ARBA00029555"/>
    </source>
</evidence>
<dbReference type="VEuPathDB" id="TrichDB:TVAGG3_0415130"/>
<dbReference type="RefSeq" id="XP_001312434.1">
    <property type="nucleotide sequence ID" value="XM_001312433.1"/>
</dbReference>
<dbReference type="InParanoid" id="A2F6E6"/>
<dbReference type="Pfam" id="PF14738">
    <property type="entry name" value="CFAP91"/>
    <property type="match status" value="1"/>
</dbReference>
<evidence type="ECO:0000313" key="11">
    <source>
        <dbReference type="Proteomes" id="UP000001542"/>
    </source>
</evidence>
<gene>
    <name evidence="10" type="ORF">TVAG_140020</name>
</gene>
<sequence length="602" mass="70001">MSRGMTLSRPLDYRYDPYYKSSNMRVTTRSGYRVQLQNTDVAGSDRPLFFAMPVRNATLDANADAPPPEIILAKNLGNTGPNTSTEKALNSTSKQEDEVFEKVDIMTQTMYRESEAQTDPWLPDTTDHVKPREWFDEEELENISLEERQQKLVALEVEQWAKRERAIVDLQQRRLQLLVNNFQVREGKEATKRRERVEAVLKAREEQRKKGVEMIEKKRLKVLRTLTEQRRQMTAKKHTKRDIVSDYADRGSSAYAPLRRQGRADAMCYMHPAVYGKRDITTDESLAALDELEQLYHQTTVTPLKAEKTMRRAERNHQEFLRTVERSVDEKRGQVEHKVQTLKIAQRIEKPPPRPPTPESKPGVENDEREMAVILIQRLLRGRALQSEMYHCLENQRQLIRELRTVEALKDAEETAEDEKEKEVIQQARQQREQAATTQGKVVGEMLAFLNHQLRRRLEERRIDAMMKLAERERRRREAEESGRREEELKRQAIEDEAFRKVMGINYETTESYLESIINRSIETAAEELATATAKRDAEKITKFTSTAANTHGDSAIVARDLVAAFLFPEVERDSIRKRLRIEQKKYRKAAEDAVAGIKNKI</sequence>
<evidence type="ECO:0000256" key="7">
    <source>
        <dbReference type="SAM" id="Coils"/>
    </source>
</evidence>
<dbReference type="GO" id="GO:0005930">
    <property type="term" value="C:axoneme"/>
    <property type="evidence" value="ECO:0007669"/>
    <property type="project" value="UniProtKB-SubCell"/>
</dbReference>
<dbReference type="VEuPathDB" id="TrichDB:TVAG_140020"/>
<comment type="subcellular location">
    <subcellularLocation>
        <location evidence="1">Cytoplasm</location>
        <location evidence="1">Cytoskeleton</location>
        <location evidence="1">Cilium axoneme</location>
    </subcellularLocation>
</comment>
<evidence type="ECO:0000256" key="4">
    <source>
        <dbReference type="ARBA" id="ARBA00023273"/>
    </source>
</evidence>
<evidence type="ECO:0000259" key="9">
    <source>
        <dbReference type="Pfam" id="PF14738"/>
    </source>
</evidence>
<reference evidence="10" key="2">
    <citation type="journal article" date="2007" name="Science">
        <title>Draft genome sequence of the sexually transmitted pathogen Trichomonas vaginalis.</title>
        <authorList>
            <person name="Carlton J.M."/>
            <person name="Hirt R.P."/>
            <person name="Silva J.C."/>
            <person name="Delcher A.L."/>
            <person name="Schatz M."/>
            <person name="Zhao Q."/>
            <person name="Wortman J.R."/>
            <person name="Bidwell S.L."/>
            <person name="Alsmark U.C.M."/>
            <person name="Besteiro S."/>
            <person name="Sicheritz-Ponten T."/>
            <person name="Noel C.J."/>
            <person name="Dacks J.B."/>
            <person name="Foster P.G."/>
            <person name="Simillion C."/>
            <person name="Van de Peer Y."/>
            <person name="Miranda-Saavedra D."/>
            <person name="Barton G.J."/>
            <person name="Westrop G.D."/>
            <person name="Mueller S."/>
            <person name="Dessi D."/>
            <person name="Fiori P.L."/>
            <person name="Ren Q."/>
            <person name="Paulsen I."/>
            <person name="Zhang H."/>
            <person name="Bastida-Corcuera F.D."/>
            <person name="Simoes-Barbosa A."/>
            <person name="Brown M.T."/>
            <person name="Hayes R.D."/>
            <person name="Mukherjee M."/>
            <person name="Okumura C.Y."/>
            <person name="Schneider R."/>
            <person name="Smith A.J."/>
            <person name="Vanacova S."/>
            <person name="Villalvazo M."/>
            <person name="Haas B.J."/>
            <person name="Pertea M."/>
            <person name="Feldblyum T.V."/>
            <person name="Utterback T.R."/>
            <person name="Shu C.L."/>
            <person name="Osoegawa K."/>
            <person name="de Jong P.J."/>
            <person name="Hrdy I."/>
            <person name="Horvathova L."/>
            <person name="Zubacova Z."/>
            <person name="Dolezal P."/>
            <person name="Malik S.B."/>
            <person name="Logsdon J.M. Jr."/>
            <person name="Henze K."/>
            <person name="Gupta A."/>
            <person name="Wang C.C."/>
            <person name="Dunne R.L."/>
            <person name="Upcroft J.A."/>
            <person name="Upcroft P."/>
            <person name="White O."/>
            <person name="Salzberg S.L."/>
            <person name="Tang P."/>
            <person name="Chiu C.-H."/>
            <person name="Lee Y.-S."/>
            <person name="Embley T.M."/>
            <person name="Coombs G.H."/>
            <person name="Mottram J.C."/>
            <person name="Tachezy J."/>
            <person name="Fraser-Liggett C.M."/>
            <person name="Johnson P.J."/>
        </authorList>
    </citation>
    <scope>NUCLEOTIDE SEQUENCE [LARGE SCALE GENOMIC DNA]</scope>
    <source>
        <strain evidence="10">G3</strain>
    </source>
</reference>
<evidence type="ECO:0000256" key="8">
    <source>
        <dbReference type="SAM" id="MobiDB-lite"/>
    </source>
</evidence>
<dbReference type="OMA" id="PAQDICG"/>
<dbReference type="InterPro" id="IPR026720">
    <property type="entry name" value="CFAP91"/>
</dbReference>
<feature type="domain" description="CFAP91" evidence="9">
    <location>
        <begin position="142"/>
        <end position="224"/>
    </location>
</feature>
<dbReference type="AlphaFoldDB" id="A2F6E6"/>
<dbReference type="Proteomes" id="UP000001542">
    <property type="component" value="Unassembled WGS sequence"/>
</dbReference>
<dbReference type="eggNOG" id="ENOG502QRFI">
    <property type="taxonomic scope" value="Eukaryota"/>
</dbReference>
<feature type="region of interest" description="Disordered" evidence="8">
    <location>
        <begin position="347"/>
        <end position="367"/>
    </location>
</feature>
<name>A2F6E6_TRIV3</name>
<dbReference type="SMR" id="A2F6E6"/>
<evidence type="ECO:0000256" key="3">
    <source>
        <dbReference type="ARBA" id="ARBA00023212"/>
    </source>
</evidence>
<feature type="coiled-coil region" evidence="7">
    <location>
        <begin position="455"/>
        <end position="492"/>
    </location>
</feature>
<dbReference type="InterPro" id="IPR032840">
    <property type="entry name" value="CFAP91_dom"/>
</dbReference>
<keyword evidence="2" id="KW-0963">Cytoplasm</keyword>
<feature type="compositionally biased region" description="Polar residues" evidence="8">
    <location>
        <begin position="76"/>
        <end position="93"/>
    </location>
</feature>
<keyword evidence="3" id="KW-0206">Cytoskeleton</keyword>
<dbReference type="KEGG" id="tva:4757310"/>
<dbReference type="STRING" id="5722.A2F6E6"/>
<reference evidence="10" key="1">
    <citation type="submission" date="2006-10" db="EMBL/GenBank/DDBJ databases">
        <authorList>
            <person name="Amadeo P."/>
            <person name="Zhao Q."/>
            <person name="Wortman J."/>
            <person name="Fraser-Liggett C."/>
            <person name="Carlton J."/>
        </authorList>
    </citation>
    <scope>NUCLEOTIDE SEQUENCE</scope>
    <source>
        <strain evidence="10">G3</strain>
    </source>
</reference>
<keyword evidence="11" id="KW-1185">Reference proteome</keyword>
<proteinExistence type="inferred from homology"/>
<dbReference type="OrthoDB" id="567787at2759"/>
<evidence type="ECO:0000256" key="5">
    <source>
        <dbReference type="ARBA" id="ARBA00029468"/>
    </source>
</evidence>
<feature type="region of interest" description="Disordered" evidence="8">
    <location>
        <begin position="74"/>
        <end position="96"/>
    </location>
</feature>
<evidence type="ECO:0000313" key="10">
    <source>
        <dbReference type="EMBL" id="EAX99504.1"/>
    </source>
</evidence>
<dbReference type="PANTHER" id="PTHR22455:SF10">
    <property type="entry name" value="CILIA- AND FLAGELLA-ASSOCIATED PROTEIN 91"/>
    <property type="match status" value="1"/>
</dbReference>
<organism evidence="10 11">
    <name type="scientific">Trichomonas vaginalis (strain ATCC PRA-98 / G3)</name>
    <dbReference type="NCBI Taxonomy" id="412133"/>
    <lineage>
        <taxon>Eukaryota</taxon>
        <taxon>Metamonada</taxon>
        <taxon>Parabasalia</taxon>
        <taxon>Trichomonadida</taxon>
        <taxon>Trichomonadidae</taxon>
        <taxon>Trichomonas</taxon>
    </lineage>
</organism>
<keyword evidence="7" id="KW-0175">Coiled coil</keyword>
<evidence type="ECO:0000256" key="1">
    <source>
        <dbReference type="ARBA" id="ARBA00004430"/>
    </source>
</evidence>
<comment type="similarity">
    <text evidence="5">Belongs to the CFAP91 family.</text>
</comment>
<protein>
    <recommendedName>
        <fullName evidence="6">Cilia- and flagella-associated protein 91</fullName>
    </recommendedName>
</protein>